<accession>A0A1G8MK66</accession>
<keyword evidence="2" id="KW-1185">Reference proteome</keyword>
<sequence>MQIKEEEHIMIHYFILLPLVKKVLEKDFQLFESGAFKVKGPYLDMIQEALRMLHKDMRHIKQYMHQNRIRVTFQENDGMFSRYSYVCRGYEGSSSYLNANLKRQTRHCMEAYFLKTSPLQSDSVLH</sequence>
<dbReference type="InterPro" id="IPR058600">
    <property type="entry name" value="YhjD-like"/>
</dbReference>
<gene>
    <name evidence="1" type="ORF">SAMN05216352_11081</name>
</gene>
<dbReference type="EMBL" id="FNDU01000010">
    <property type="protein sequence ID" value="SDI68408.1"/>
    <property type="molecule type" value="Genomic_DNA"/>
</dbReference>
<proteinExistence type="predicted"/>
<protein>
    <submittedName>
        <fullName evidence="1">Uncharacterized protein</fullName>
    </submittedName>
</protein>
<dbReference type="RefSeq" id="WP_091586780.1">
    <property type="nucleotide sequence ID" value="NZ_FNDU01000010.1"/>
</dbReference>
<dbReference type="STRING" id="930129.SAMN05216352_11081"/>
<dbReference type="Pfam" id="PF26325">
    <property type="entry name" value="YhjD"/>
    <property type="match status" value="1"/>
</dbReference>
<dbReference type="OrthoDB" id="2988956at2"/>
<dbReference type="Proteomes" id="UP000199017">
    <property type="component" value="Unassembled WGS sequence"/>
</dbReference>
<reference evidence="1 2" key="1">
    <citation type="submission" date="2016-10" db="EMBL/GenBank/DDBJ databases">
        <authorList>
            <person name="de Groot N.N."/>
        </authorList>
    </citation>
    <scope>NUCLEOTIDE SEQUENCE [LARGE SCALE GENOMIC DNA]</scope>
    <source>
        <strain evidence="2">P4B,CCM 7963,CECT 7998,DSM 25260,IBRC-M 10614,KCTC 13821</strain>
    </source>
</reference>
<organism evidence="1 2">
    <name type="scientific">Alteribacillus bidgolensis</name>
    <dbReference type="NCBI Taxonomy" id="930129"/>
    <lineage>
        <taxon>Bacteria</taxon>
        <taxon>Bacillati</taxon>
        <taxon>Bacillota</taxon>
        <taxon>Bacilli</taxon>
        <taxon>Bacillales</taxon>
        <taxon>Bacillaceae</taxon>
        <taxon>Alteribacillus</taxon>
    </lineage>
</organism>
<dbReference type="AlphaFoldDB" id="A0A1G8MK66"/>
<evidence type="ECO:0000313" key="2">
    <source>
        <dbReference type="Proteomes" id="UP000199017"/>
    </source>
</evidence>
<name>A0A1G8MK66_9BACI</name>
<evidence type="ECO:0000313" key="1">
    <source>
        <dbReference type="EMBL" id="SDI68408.1"/>
    </source>
</evidence>